<dbReference type="InterPro" id="IPR026590">
    <property type="entry name" value="Ssirtuin_cat_dom"/>
</dbReference>
<dbReference type="InterPro" id="IPR027546">
    <property type="entry name" value="Sirtuin_class_III"/>
</dbReference>
<protein>
    <recommendedName>
        <fullName evidence="3">NAD-dependent protein deacylase</fullName>
        <ecNumber evidence="3">2.3.1.286</ecNumber>
    </recommendedName>
    <alternativeName>
        <fullName evidence="3">Regulatory protein SIR2 homolog</fullName>
    </alternativeName>
</protein>
<evidence type="ECO:0000256" key="5">
    <source>
        <dbReference type="SAM" id="MobiDB-lite"/>
    </source>
</evidence>
<keyword evidence="3 4" id="KW-0479">Metal-binding</keyword>
<comment type="domain">
    <text evidence="3">2 residues (Tyr-67 and Arg-70) present in a large hydrophobic pocket are probably involved in substrate specificity. They are important for desuccinylation activity, but dispensable for deacetylation activity.</text>
</comment>
<dbReference type="Proteomes" id="UP000294901">
    <property type="component" value="Unassembled WGS sequence"/>
</dbReference>
<feature type="binding site" evidence="3 4">
    <location>
        <position position="214"/>
    </location>
    <ligand>
        <name>Zn(2+)</name>
        <dbReference type="ChEBI" id="CHEBI:29105"/>
    </ligand>
</feature>
<keyword evidence="3" id="KW-0963">Cytoplasm</keyword>
<dbReference type="RefSeq" id="WP_133875366.1">
    <property type="nucleotide sequence ID" value="NZ_BOMD01000029.1"/>
</dbReference>
<feature type="active site" description="Proton acceptor" evidence="3 4">
    <location>
        <position position="114"/>
    </location>
</feature>
<keyword evidence="8" id="KW-1185">Reference proteome</keyword>
<dbReference type="GO" id="GO:0005737">
    <property type="term" value="C:cytoplasm"/>
    <property type="evidence" value="ECO:0007669"/>
    <property type="project" value="UniProtKB-SubCell"/>
</dbReference>
<reference evidence="7 8" key="1">
    <citation type="submission" date="2019-03" db="EMBL/GenBank/DDBJ databases">
        <title>Sequencing the genomes of 1000 actinobacteria strains.</title>
        <authorList>
            <person name="Klenk H.-P."/>
        </authorList>
    </citation>
    <scope>NUCLEOTIDE SEQUENCE [LARGE SCALE GENOMIC DNA]</scope>
    <source>
        <strain evidence="7 8">DSM 43805</strain>
    </source>
</reference>
<dbReference type="OrthoDB" id="9800582at2"/>
<dbReference type="GO" id="GO:0008270">
    <property type="term" value="F:zinc ion binding"/>
    <property type="evidence" value="ECO:0007669"/>
    <property type="project" value="UniProtKB-UniRule"/>
</dbReference>
<dbReference type="InterPro" id="IPR003000">
    <property type="entry name" value="Sirtuin"/>
</dbReference>
<dbReference type="GO" id="GO:0070403">
    <property type="term" value="F:NAD+ binding"/>
    <property type="evidence" value="ECO:0007669"/>
    <property type="project" value="UniProtKB-UniRule"/>
</dbReference>
<feature type="binding site" evidence="3 4">
    <location>
        <position position="125"/>
    </location>
    <ligand>
        <name>Zn(2+)</name>
        <dbReference type="ChEBI" id="CHEBI:29105"/>
    </ligand>
</feature>
<feature type="binding site" evidence="3">
    <location>
        <begin position="96"/>
        <end position="99"/>
    </location>
    <ligand>
        <name>NAD(+)</name>
        <dbReference type="ChEBI" id="CHEBI:57540"/>
    </ligand>
</feature>
<organism evidence="7 8">
    <name type="scientific">Paractinoplanes brasiliensis</name>
    <dbReference type="NCBI Taxonomy" id="52695"/>
    <lineage>
        <taxon>Bacteria</taxon>
        <taxon>Bacillati</taxon>
        <taxon>Actinomycetota</taxon>
        <taxon>Actinomycetes</taxon>
        <taxon>Micromonosporales</taxon>
        <taxon>Micromonosporaceae</taxon>
        <taxon>Paractinoplanes</taxon>
    </lineage>
</organism>
<dbReference type="GO" id="GO:0017136">
    <property type="term" value="F:histone deacetylase activity, NAD-dependent"/>
    <property type="evidence" value="ECO:0007669"/>
    <property type="project" value="TreeGrafter"/>
</dbReference>
<dbReference type="AlphaFoldDB" id="A0A4R6JY64"/>
<keyword evidence="1" id="KW-0808">Transferase</keyword>
<dbReference type="Gene3D" id="3.40.50.1220">
    <property type="entry name" value="TPP-binding domain"/>
    <property type="match status" value="1"/>
</dbReference>
<feature type="binding site" evidence="4">
    <location>
        <position position="168"/>
    </location>
    <ligand>
        <name>Zn(2+)</name>
        <dbReference type="ChEBI" id="CHEBI:29105"/>
    </ligand>
</feature>
<dbReference type="InterPro" id="IPR050134">
    <property type="entry name" value="NAD-dep_sirtuin_deacylases"/>
</dbReference>
<dbReference type="HAMAP" id="MF_01121">
    <property type="entry name" value="Sirtuin_ClassIII"/>
    <property type="match status" value="1"/>
</dbReference>
<dbReference type="PROSITE" id="PS50305">
    <property type="entry name" value="SIRTUIN"/>
    <property type="match status" value="1"/>
</dbReference>
<feature type="binding site" evidence="3">
    <location>
        <position position="295"/>
    </location>
    <ligand>
        <name>NAD(+)</name>
        <dbReference type="ChEBI" id="CHEBI:57540"/>
    </ligand>
</feature>
<comment type="cofactor">
    <cofactor evidence="3">
        <name>Zn(2+)</name>
        <dbReference type="ChEBI" id="CHEBI:29105"/>
    </cofactor>
    <text evidence="3">Binds 1 zinc ion per subunit.</text>
</comment>
<dbReference type="Pfam" id="PF02146">
    <property type="entry name" value="SIR2"/>
    <property type="match status" value="1"/>
</dbReference>
<gene>
    <name evidence="3" type="primary">cobB</name>
    <name evidence="7" type="ORF">C8E87_5058</name>
</gene>
<feature type="binding site" evidence="3 4">
    <location>
        <position position="122"/>
    </location>
    <ligand>
        <name>Zn(2+)</name>
        <dbReference type="ChEBI" id="CHEBI:29105"/>
    </ligand>
</feature>
<dbReference type="PANTHER" id="PTHR11085:SF10">
    <property type="entry name" value="NAD-DEPENDENT PROTEIN DEACYLASE SIRTUIN-5, MITOCHONDRIAL-RELATED"/>
    <property type="match status" value="1"/>
</dbReference>
<evidence type="ECO:0000313" key="8">
    <source>
        <dbReference type="Proteomes" id="UP000294901"/>
    </source>
</evidence>
<dbReference type="GO" id="GO:0036054">
    <property type="term" value="F:protein-malonyllysine demalonylase activity"/>
    <property type="evidence" value="ECO:0007669"/>
    <property type="project" value="InterPro"/>
</dbReference>
<evidence type="ECO:0000256" key="1">
    <source>
        <dbReference type="ARBA" id="ARBA00022679"/>
    </source>
</evidence>
<feature type="binding site" evidence="3">
    <location>
        <position position="67"/>
    </location>
    <ligand>
        <name>substrate</name>
    </ligand>
</feature>
<name>A0A4R6JY64_9ACTN</name>
<comment type="caution">
    <text evidence="7">The sequence shown here is derived from an EMBL/GenBank/DDBJ whole genome shotgun (WGS) entry which is preliminary data.</text>
</comment>
<dbReference type="Gene3D" id="3.30.1600.10">
    <property type="entry name" value="SIR2/SIRT2 'Small Domain"/>
    <property type="match status" value="1"/>
</dbReference>
<feature type="binding site" evidence="3">
    <location>
        <begin position="277"/>
        <end position="279"/>
    </location>
    <ligand>
        <name>NAD(+)</name>
        <dbReference type="ChEBI" id="CHEBI:57540"/>
    </ligand>
</feature>
<evidence type="ECO:0000256" key="2">
    <source>
        <dbReference type="ARBA" id="ARBA00023027"/>
    </source>
</evidence>
<comment type="similarity">
    <text evidence="3">Belongs to the sirtuin family. Class III subfamily.</text>
</comment>
<comment type="function">
    <text evidence="3">NAD-dependent lysine deacetylase and desuccinylase that specifically removes acetyl and succinyl groups on target proteins. Modulates the activities of several proteins which are inactive in their acylated form.</text>
</comment>
<dbReference type="PANTHER" id="PTHR11085">
    <property type="entry name" value="NAD-DEPENDENT PROTEIN DEACYLASE SIRTUIN-5, MITOCHONDRIAL-RELATED"/>
    <property type="match status" value="1"/>
</dbReference>
<feature type="binding site" evidence="3">
    <location>
        <position position="211"/>
    </location>
    <ligand>
        <name>Zn(2+)</name>
        <dbReference type="ChEBI" id="CHEBI:29105"/>
    </ligand>
</feature>
<evidence type="ECO:0000313" key="7">
    <source>
        <dbReference type="EMBL" id="TDO41327.1"/>
    </source>
</evidence>
<dbReference type="EC" id="2.3.1.286" evidence="3"/>
<comment type="catalytic activity">
    <reaction evidence="3">
        <text>N(6)-acetyl-L-lysyl-[protein] + NAD(+) + H2O = 2''-O-acetyl-ADP-D-ribose + nicotinamide + L-lysyl-[protein]</text>
        <dbReference type="Rhea" id="RHEA:43636"/>
        <dbReference type="Rhea" id="RHEA-COMP:9752"/>
        <dbReference type="Rhea" id="RHEA-COMP:10731"/>
        <dbReference type="ChEBI" id="CHEBI:15377"/>
        <dbReference type="ChEBI" id="CHEBI:17154"/>
        <dbReference type="ChEBI" id="CHEBI:29969"/>
        <dbReference type="ChEBI" id="CHEBI:57540"/>
        <dbReference type="ChEBI" id="CHEBI:61930"/>
        <dbReference type="ChEBI" id="CHEBI:83767"/>
        <dbReference type="EC" id="2.3.1.286"/>
    </reaction>
</comment>
<feature type="domain" description="Deacetylase sirtuin-type" evidence="6">
    <location>
        <begin position="1"/>
        <end position="304"/>
    </location>
</feature>
<dbReference type="InterPro" id="IPR029035">
    <property type="entry name" value="DHS-like_NAD/FAD-binding_dom"/>
</dbReference>
<comment type="catalytic activity">
    <reaction evidence="3">
        <text>N(6)-succinyl-L-lysyl-[protein] + NAD(+) + H2O = 2''-O-succinyl-ADP-D-ribose + nicotinamide + L-lysyl-[protein]</text>
        <dbReference type="Rhea" id="RHEA:47668"/>
        <dbReference type="Rhea" id="RHEA-COMP:9752"/>
        <dbReference type="Rhea" id="RHEA-COMP:11877"/>
        <dbReference type="ChEBI" id="CHEBI:15377"/>
        <dbReference type="ChEBI" id="CHEBI:17154"/>
        <dbReference type="ChEBI" id="CHEBI:29969"/>
        <dbReference type="ChEBI" id="CHEBI:57540"/>
        <dbReference type="ChEBI" id="CHEBI:87830"/>
        <dbReference type="ChEBI" id="CHEBI:87832"/>
    </reaction>
</comment>
<proteinExistence type="inferred from homology"/>
<feature type="region of interest" description="Disordered" evidence="5">
    <location>
        <begin position="141"/>
        <end position="167"/>
    </location>
</feature>
<dbReference type="InterPro" id="IPR026591">
    <property type="entry name" value="Sirtuin_cat_small_dom_sf"/>
</dbReference>
<dbReference type="GO" id="GO:0036055">
    <property type="term" value="F:protein-succinyllysine desuccinylase activity"/>
    <property type="evidence" value="ECO:0007669"/>
    <property type="project" value="UniProtKB-UniRule"/>
</dbReference>
<comment type="caution">
    <text evidence="3">Lacks conserved residue(s) required for the propagation of feature annotation.</text>
</comment>
<comment type="subcellular location">
    <subcellularLocation>
        <location evidence="3">Cytoplasm</location>
    </subcellularLocation>
</comment>
<evidence type="ECO:0000256" key="3">
    <source>
        <dbReference type="HAMAP-Rule" id="MF_01121"/>
    </source>
</evidence>
<keyword evidence="3 4" id="KW-0862">Zinc</keyword>
<evidence type="ECO:0000259" key="6">
    <source>
        <dbReference type="PROSITE" id="PS50305"/>
    </source>
</evidence>
<evidence type="ECO:0000256" key="4">
    <source>
        <dbReference type="PROSITE-ProRule" id="PRU00236"/>
    </source>
</evidence>
<feature type="compositionally biased region" description="Basic and acidic residues" evidence="5">
    <location>
        <begin position="158"/>
        <end position="167"/>
    </location>
</feature>
<feature type="binding site" evidence="3">
    <location>
        <position position="70"/>
    </location>
    <ligand>
        <name>substrate</name>
    </ligand>
</feature>
<accession>A0A4R6JY64</accession>
<sequence>MDSLHHAAELIAGAERLVVFTGAGMSAESGVPTFRDALTGLWSRYDAEALATPEAFTRDPALVWGWYEWRRELVERVHPHAGHFAVARVNCAVITQNVDDLHERAGSPHPIHLHGSLFTPRCSACGMPFGVAAQAAPVRPAEMPVTRATTDRPPVPLSEHRENAENSCSREELTGAGAADFTAGATQLAAGTAETATGSLLREGPRTPPACGGCGEPVRPGVVWFGEALPRDALEQAVEAAANADVLITVGTAGVVHPAAEIPQVTAKLGGTVIQVNPRPTPLDGVCALNLRGTAAEVLPKIIR</sequence>
<keyword evidence="2 3" id="KW-0520">NAD</keyword>
<dbReference type="SUPFAM" id="SSF52467">
    <property type="entry name" value="DHS-like NAD/FAD-binding domain"/>
    <property type="match status" value="1"/>
</dbReference>
<dbReference type="EMBL" id="SNWR01000001">
    <property type="protein sequence ID" value="TDO41327.1"/>
    <property type="molecule type" value="Genomic_DNA"/>
</dbReference>